<name>A0A644X0Q8_9ZZZZ</name>
<dbReference type="AlphaFoldDB" id="A0A644X0Q8"/>
<evidence type="ECO:0000313" key="1">
    <source>
        <dbReference type="EMBL" id="MPM09710.1"/>
    </source>
</evidence>
<accession>A0A644X0Q8</accession>
<comment type="caution">
    <text evidence="1">The sequence shown here is derived from an EMBL/GenBank/DDBJ whole genome shotgun (WGS) entry which is preliminary data.</text>
</comment>
<sequence length="177" mass="20076">MKNENEINDEIKSTLEISFCGLLLESSRRYSVLADAVFSFSVEQSNFANKISGQRMTLAKVVVQKQMDFVIALEGEALETYQCHGQMDGTQEMWEDCLSLDEIIMETLEDEGDSWKPVVQGLQNIVQKGEEFAKEITNGRGEAKAWQCLNCGAKINQKDNIGHCSFCEMKENWFIAR</sequence>
<organism evidence="1">
    <name type="scientific">bioreactor metagenome</name>
    <dbReference type="NCBI Taxonomy" id="1076179"/>
    <lineage>
        <taxon>unclassified sequences</taxon>
        <taxon>metagenomes</taxon>
        <taxon>ecological metagenomes</taxon>
    </lineage>
</organism>
<reference evidence="1" key="1">
    <citation type="submission" date="2019-08" db="EMBL/GenBank/DDBJ databases">
        <authorList>
            <person name="Kucharzyk K."/>
            <person name="Murdoch R.W."/>
            <person name="Higgins S."/>
            <person name="Loffler F."/>
        </authorList>
    </citation>
    <scope>NUCLEOTIDE SEQUENCE</scope>
</reference>
<gene>
    <name evidence="1" type="ORF">SDC9_56032</name>
</gene>
<proteinExistence type="predicted"/>
<protein>
    <submittedName>
        <fullName evidence="1">Uncharacterized protein</fullName>
    </submittedName>
</protein>
<dbReference type="EMBL" id="VSSQ01001602">
    <property type="protein sequence ID" value="MPM09710.1"/>
    <property type="molecule type" value="Genomic_DNA"/>
</dbReference>